<feature type="transmembrane region" description="Helical" evidence="1">
    <location>
        <begin position="21"/>
        <end position="41"/>
    </location>
</feature>
<keyword evidence="1" id="KW-0812">Transmembrane</keyword>
<dbReference type="STRING" id="450378.GCA_001661675_01876"/>
<proteinExistence type="predicted"/>
<organism evidence="2 3">
    <name type="scientific">Croceicoccus marinus</name>
    <dbReference type="NCBI Taxonomy" id="450378"/>
    <lineage>
        <taxon>Bacteria</taxon>
        <taxon>Pseudomonadati</taxon>
        <taxon>Pseudomonadota</taxon>
        <taxon>Alphaproteobacteria</taxon>
        <taxon>Sphingomonadales</taxon>
        <taxon>Erythrobacteraceae</taxon>
        <taxon>Croceicoccus</taxon>
    </lineage>
</organism>
<reference evidence="2 3" key="1">
    <citation type="submission" date="2017-01" db="EMBL/GenBank/DDBJ databases">
        <title>Complete genome sequence of esterase-producing bacterium Croceicoccus marinus E4A9.</title>
        <authorList>
            <person name="Wu Y.-H."/>
            <person name="Cheng H."/>
            <person name="Xu L."/>
            <person name="Huo Y.-Y."/>
            <person name="Wang C.-S."/>
            <person name="Xu X.-W."/>
        </authorList>
    </citation>
    <scope>NUCLEOTIDE SEQUENCE [LARGE SCALE GENOMIC DNA]</scope>
    <source>
        <strain evidence="2 3">E4A9</strain>
    </source>
</reference>
<gene>
    <name evidence="2" type="ORF">A9D14_09330</name>
</gene>
<evidence type="ECO:0000313" key="3">
    <source>
        <dbReference type="Proteomes" id="UP000195807"/>
    </source>
</evidence>
<name>A0A1Z1FCC0_9SPHN</name>
<dbReference type="KEGG" id="cman:A9D14_09330"/>
<sequence length="147" mass="15752">MPGGKGRRALSELDPASAFDATAWTAMFLGLFSVFASIGALRQRGAWQRLVAEVERSPALQMISGVAEMAAGAAIYLANPWLPGDILACLMKLIGGLMVLEALVVAGFSDIYFHFWLKNLAFMHRAWAIVTLLIGAVLTVAGSLHFS</sequence>
<dbReference type="AlphaFoldDB" id="A0A1Z1FCC0"/>
<protein>
    <submittedName>
        <fullName evidence="2">Uncharacterized protein</fullName>
    </submittedName>
</protein>
<dbReference type="Proteomes" id="UP000195807">
    <property type="component" value="Chromosome"/>
</dbReference>
<evidence type="ECO:0000256" key="1">
    <source>
        <dbReference type="SAM" id="Phobius"/>
    </source>
</evidence>
<dbReference type="OrthoDB" id="7410390at2"/>
<evidence type="ECO:0000313" key="2">
    <source>
        <dbReference type="EMBL" id="ARU16356.1"/>
    </source>
</evidence>
<dbReference type="EMBL" id="CP019602">
    <property type="protein sequence ID" value="ARU16356.1"/>
    <property type="molecule type" value="Genomic_DNA"/>
</dbReference>
<feature type="transmembrane region" description="Helical" evidence="1">
    <location>
        <begin position="127"/>
        <end position="146"/>
    </location>
</feature>
<accession>A0A1Z1FCC0</accession>
<keyword evidence="3" id="KW-1185">Reference proteome</keyword>
<keyword evidence="1" id="KW-0472">Membrane</keyword>
<keyword evidence="1" id="KW-1133">Transmembrane helix</keyword>
<feature type="transmembrane region" description="Helical" evidence="1">
    <location>
        <begin position="62"/>
        <end position="82"/>
    </location>
</feature>
<feature type="transmembrane region" description="Helical" evidence="1">
    <location>
        <begin position="94"/>
        <end position="115"/>
    </location>
</feature>